<dbReference type="GeneID" id="117363325"/>
<comment type="similarity">
    <text evidence="1 7">Belongs to the inositol phosphokinase (IPK) family.</text>
</comment>
<dbReference type="Pfam" id="PF03770">
    <property type="entry name" value="IPK"/>
    <property type="match status" value="1"/>
</dbReference>
<dbReference type="Proteomes" id="UP000515159">
    <property type="component" value="Chromosome 7"/>
</dbReference>
<reference evidence="10" key="1">
    <citation type="submission" date="2025-08" db="UniProtKB">
        <authorList>
            <consortium name="RefSeq"/>
        </authorList>
    </citation>
    <scope>IDENTIFICATION</scope>
</reference>
<dbReference type="FunFam" id="3.30.470.160:FF:000001">
    <property type="entry name" value="Kinase"/>
    <property type="match status" value="1"/>
</dbReference>
<organism evidence="9 10">
    <name type="scientific">Geotrypetes seraphini</name>
    <name type="common">Gaboon caecilian</name>
    <name type="synonym">Caecilia seraphini</name>
    <dbReference type="NCBI Taxonomy" id="260995"/>
    <lineage>
        <taxon>Eukaryota</taxon>
        <taxon>Metazoa</taxon>
        <taxon>Chordata</taxon>
        <taxon>Craniata</taxon>
        <taxon>Vertebrata</taxon>
        <taxon>Euteleostomi</taxon>
        <taxon>Amphibia</taxon>
        <taxon>Gymnophiona</taxon>
        <taxon>Geotrypetes</taxon>
    </lineage>
</organism>
<feature type="region of interest" description="Disordered" evidence="8">
    <location>
        <begin position="43"/>
        <end position="102"/>
    </location>
</feature>
<dbReference type="InterPro" id="IPR038286">
    <property type="entry name" value="IPK_sf"/>
</dbReference>
<dbReference type="SUPFAM" id="SSF56104">
    <property type="entry name" value="SAICAR synthase-like"/>
    <property type="match status" value="1"/>
</dbReference>
<proteinExistence type="inferred from homology"/>
<dbReference type="PANTHER" id="PTHR12400">
    <property type="entry name" value="INOSITOL POLYPHOSPHATE KINASE"/>
    <property type="match status" value="1"/>
</dbReference>
<dbReference type="AlphaFoldDB" id="A0A6P8RN17"/>
<sequence length="487" mass="54602">MIPPEEPCISGMDHAGNRGEPGAGRKRLSVGELRSFFEARCAAAGGSRAGDGERELHRRKRRSGSWSWHHCNGGPVPAEPEAGSPGAAEPPPPPPRQQQQQRPVIPRLTITTSEEPLLPSSPLMPSLYPCGLGTDGLLQLDSRKLSASTSSLSSTGSSSVFEDSEDDLLSDNESRSQGNVDLEHSDEGNLNKSWQKIKTIVNLPIISPFKRRYSWVQLAGHTGSFKAAASGTILKRFSENEKACFELLMNDSLYCCIPAYHGVVERDDEFYIQLDDLLTNFEGPCVMDCKMGVRTYLEEELTKARGKPKLRKDMYKKMIEVDPGAPTDEENTQQAVTKPRYMQWRETISSTATLGFRIEGIKKADGTCNTKFKRTKTQEQVLQVFLEFIEGNQNILNKYLNRLQELRTIVESSEFFRRHEVIGSSLLFVHDKSGHAQIWLIDFGKTTLLPDGQTLDHRIPWREGNREDGYLFGMDNLIDILASLRER</sequence>
<keyword evidence="5" id="KW-0067">ATP-binding</keyword>
<dbReference type="GO" id="GO:0005524">
    <property type="term" value="F:ATP binding"/>
    <property type="evidence" value="ECO:0007669"/>
    <property type="project" value="UniProtKB-KW"/>
</dbReference>
<dbReference type="GO" id="GO:0032958">
    <property type="term" value="P:inositol phosphate biosynthetic process"/>
    <property type="evidence" value="ECO:0007669"/>
    <property type="project" value="InterPro"/>
</dbReference>
<dbReference type="EC" id="2.7.-.-" evidence="7"/>
<comment type="catalytic activity">
    <reaction evidence="6">
        <text>1D-myo-inositol 1,4,5-trisphosphate + ATP = 1D-myo-inositol 1,3,4,5-tetrakisphosphate + ADP + H(+)</text>
        <dbReference type="Rhea" id="RHEA:11020"/>
        <dbReference type="ChEBI" id="CHEBI:15378"/>
        <dbReference type="ChEBI" id="CHEBI:30616"/>
        <dbReference type="ChEBI" id="CHEBI:57895"/>
        <dbReference type="ChEBI" id="CHEBI:203600"/>
        <dbReference type="ChEBI" id="CHEBI:456216"/>
        <dbReference type="EC" id="2.7.1.127"/>
    </reaction>
    <physiologicalReaction direction="left-to-right" evidence="6">
        <dbReference type="Rhea" id="RHEA:11021"/>
    </physiologicalReaction>
</comment>
<evidence type="ECO:0000256" key="3">
    <source>
        <dbReference type="ARBA" id="ARBA00022741"/>
    </source>
</evidence>
<dbReference type="InterPro" id="IPR005522">
    <property type="entry name" value="IPK"/>
</dbReference>
<keyword evidence="3" id="KW-0547">Nucleotide-binding</keyword>
<evidence type="ECO:0000256" key="4">
    <source>
        <dbReference type="ARBA" id="ARBA00022777"/>
    </source>
</evidence>
<accession>A0A6P8RN17</accession>
<dbReference type="GO" id="GO:0005737">
    <property type="term" value="C:cytoplasm"/>
    <property type="evidence" value="ECO:0007669"/>
    <property type="project" value="TreeGrafter"/>
</dbReference>
<protein>
    <recommendedName>
        <fullName evidence="7">Kinase</fullName>
        <ecNumber evidence="7">2.7.-.-</ecNumber>
    </recommendedName>
</protein>
<dbReference type="PANTHER" id="PTHR12400:SF55">
    <property type="entry name" value="INOSITOL-TRISPHOSPHATE 3-KINASE A"/>
    <property type="match status" value="1"/>
</dbReference>
<dbReference type="OrthoDB" id="338650at2759"/>
<evidence type="ECO:0000313" key="10">
    <source>
        <dbReference type="RefSeq" id="XP_033806734.1"/>
    </source>
</evidence>
<dbReference type="RefSeq" id="XP_033806734.1">
    <property type="nucleotide sequence ID" value="XM_033950843.1"/>
</dbReference>
<feature type="compositionally biased region" description="Low complexity" evidence="8">
    <location>
        <begin position="148"/>
        <end position="161"/>
    </location>
</feature>
<dbReference type="KEGG" id="gsh:117363325"/>
<feature type="region of interest" description="Disordered" evidence="8">
    <location>
        <begin position="148"/>
        <end position="187"/>
    </location>
</feature>
<keyword evidence="9" id="KW-1185">Reference proteome</keyword>
<evidence type="ECO:0000256" key="7">
    <source>
        <dbReference type="RuleBase" id="RU363090"/>
    </source>
</evidence>
<dbReference type="GO" id="GO:0046854">
    <property type="term" value="P:phosphatidylinositol phosphate biosynthetic process"/>
    <property type="evidence" value="ECO:0007669"/>
    <property type="project" value="TreeGrafter"/>
</dbReference>
<evidence type="ECO:0000256" key="6">
    <source>
        <dbReference type="ARBA" id="ARBA00051963"/>
    </source>
</evidence>
<keyword evidence="4 7" id="KW-0418">Kinase</keyword>
<keyword evidence="2 7" id="KW-0808">Transferase</keyword>
<feature type="compositionally biased region" description="Low complexity" evidence="8">
    <location>
        <begin position="73"/>
        <end position="87"/>
    </location>
</feature>
<dbReference type="GO" id="GO:0005634">
    <property type="term" value="C:nucleus"/>
    <property type="evidence" value="ECO:0007669"/>
    <property type="project" value="TreeGrafter"/>
</dbReference>
<feature type="region of interest" description="Disordered" evidence="8">
    <location>
        <begin position="1"/>
        <end position="25"/>
    </location>
</feature>
<dbReference type="GO" id="GO:0000828">
    <property type="term" value="F:inositol hexakisphosphate kinase activity"/>
    <property type="evidence" value="ECO:0007669"/>
    <property type="project" value="TreeGrafter"/>
</dbReference>
<evidence type="ECO:0000256" key="1">
    <source>
        <dbReference type="ARBA" id="ARBA00007374"/>
    </source>
</evidence>
<dbReference type="GO" id="GO:0008440">
    <property type="term" value="F:inositol-1,4,5-trisphosphate 3-kinase activity"/>
    <property type="evidence" value="ECO:0007669"/>
    <property type="project" value="UniProtKB-EC"/>
</dbReference>
<gene>
    <name evidence="10" type="primary">ITPKA</name>
</gene>
<dbReference type="Gene3D" id="3.30.470.160">
    <property type="entry name" value="Inositol polyphosphate kinase"/>
    <property type="match status" value="1"/>
</dbReference>
<evidence type="ECO:0000256" key="5">
    <source>
        <dbReference type="ARBA" id="ARBA00022840"/>
    </source>
</evidence>
<dbReference type="InParanoid" id="A0A6P8RN17"/>
<evidence type="ECO:0000313" key="9">
    <source>
        <dbReference type="Proteomes" id="UP000515159"/>
    </source>
</evidence>
<dbReference type="CTD" id="3706"/>
<evidence type="ECO:0000256" key="2">
    <source>
        <dbReference type="ARBA" id="ARBA00022679"/>
    </source>
</evidence>
<evidence type="ECO:0000256" key="8">
    <source>
        <dbReference type="SAM" id="MobiDB-lite"/>
    </source>
</evidence>
<name>A0A6P8RN17_GEOSA</name>
<dbReference type="FunCoup" id="A0A6P8RN17">
    <property type="interactions" value="1529"/>
</dbReference>